<evidence type="ECO:0000313" key="1">
    <source>
        <dbReference type="EMBL" id="KAK4198523.1"/>
    </source>
</evidence>
<reference evidence="1" key="1">
    <citation type="journal article" date="2023" name="Mol. Phylogenet. Evol.">
        <title>Genome-scale phylogeny and comparative genomics of the fungal order Sordariales.</title>
        <authorList>
            <person name="Hensen N."/>
            <person name="Bonometti L."/>
            <person name="Westerberg I."/>
            <person name="Brannstrom I.O."/>
            <person name="Guillou S."/>
            <person name="Cros-Aarteil S."/>
            <person name="Calhoun S."/>
            <person name="Haridas S."/>
            <person name="Kuo A."/>
            <person name="Mondo S."/>
            <person name="Pangilinan J."/>
            <person name="Riley R."/>
            <person name="LaButti K."/>
            <person name="Andreopoulos B."/>
            <person name="Lipzen A."/>
            <person name="Chen C."/>
            <person name="Yan M."/>
            <person name="Daum C."/>
            <person name="Ng V."/>
            <person name="Clum A."/>
            <person name="Steindorff A."/>
            <person name="Ohm R.A."/>
            <person name="Martin F."/>
            <person name="Silar P."/>
            <person name="Natvig D.O."/>
            <person name="Lalanne C."/>
            <person name="Gautier V."/>
            <person name="Ament-Velasquez S.L."/>
            <person name="Kruys A."/>
            <person name="Hutchinson M.I."/>
            <person name="Powell A.J."/>
            <person name="Barry K."/>
            <person name="Miller A.N."/>
            <person name="Grigoriev I.V."/>
            <person name="Debuchy R."/>
            <person name="Gladieux P."/>
            <person name="Hiltunen Thoren M."/>
            <person name="Johannesson H."/>
        </authorList>
    </citation>
    <scope>NUCLEOTIDE SEQUENCE</scope>
    <source>
        <strain evidence="1">CBS 315.58</strain>
    </source>
</reference>
<reference evidence="1" key="2">
    <citation type="submission" date="2023-05" db="EMBL/GenBank/DDBJ databases">
        <authorList>
            <consortium name="Lawrence Berkeley National Laboratory"/>
            <person name="Steindorff A."/>
            <person name="Hensen N."/>
            <person name="Bonometti L."/>
            <person name="Westerberg I."/>
            <person name="Brannstrom I.O."/>
            <person name="Guillou S."/>
            <person name="Cros-Aarteil S."/>
            <person name="Calhoun S."/>
            <person name="Haridas S."/>
            <person name="Kuo A."/>
            <person name="Mondo S."/>
            <person name="Pangilinan J."/>
            <person name="Riley R."/>
            <person name="Labutti K."/>
            <person name="Andreopoulos B."/>
            <person name="Lipzen A."/>
            <person name="Chen C."/>
            <person name="Yanf M."/>
            <person name="Daum C."/>
            <person name="Ng V."/>
            <person name="Clum A."/>
            <person name="Ohm R."/>
            <person name="Martin F."/>
            <person name="Silar P."/>
            <person name="Natvig D."/>
            <person name="Lalanne C."/>
            <person name="Gautier V."/>
            <person name="Ament-Velasquez S.L."/>
            <person name="Kruys A."/>
            <person name="Hutchinson M.I."/>
            <person name="Powell A.J."/>
            <person name="Barry K."/>
            <person name="Miller A.N."/>
            <person name="Grigoriev I.V."/>
            <person name="Debuchy R."/>
            <person name="Gladieux P."/>
            <person name="Thoren M.H."/>
            <person name="Johannesson H."/>
        </authorList>
    </citation>
    <scope>NUCLEOTIDE SEQUENCE</scope>
    <source>
        <strain evidence="1">CBS 315.58</strain>
    </source>
</reference>
<accession>A0AAN6XE96</accession>
<gene>
    <name evidence="1" type="ORF">QBC40DRAFT_341165</name>
</gene>
<protein>
    <submittedName>
        <fullName evidence="1">Uncharacterized protein</fullName>
    </submittedName>
</protein>
<comment type="caution">
    <text evidence="1">The sequence shown here is derived from an EMBL/GenBank/DDBJ whole genome shotgun (WGS) entry which is preliminary data.</text>
</comment>
<proteinExistence type="predicted"/>
<organism evidence="1 2">
    <name type="scientific">Triangularia verruculosa</name>
    <dbReference type="NCBI Taxonomy" id="2587418"/>
    <lineage>
        <taxon>Eukaryota</taxon>
        <taxon>Fungi</taxon>
        <taxon>Dikarya</taxon>
        <taxon>Ascomycota</taxon>
        <taxon>Pezizomycotina</taxon>
        <taxon>Sordariomycetes</taxon>
        <taxon>Sordariomycetidae</taxon>
        <taxon>Sordariales</taxon>
        <taxon>Podosporaceae</taxon>
        <taxon>Triangularia</taxon>
    </lineage>
</organism>
<name>A0AAN6XE96_9PEZI</name>
<sequence length="281" mass="30108">MKLRLAAIVGGLSVADAQNQTVATWFSTSTAALNSVSTRRVVHYGNTPVTPIPTSRPAPIYETVVIHEPIRSRNINLTTTWYNTQATSTTKTELVTVFETIIGISTTTVNGTETATAWVTPTVATVTFTPTLLTETRSSFPTAVTSYVKVISHTRIFAYTSTTIFYTFTPTVTAPTPPSPITTPCPPNTIPTITQHIRCHPTNLISSRDDRGVGIRWDAGKDPSVCCQLCVDNEGCAGSEWKRDWGDGCRLYYYFGGTGRGGGGGGGNGTCGGGEELVICR</sequence>
<dbReference type="EMBL" id="MU863944">
    <property type="protein sequence ID" value="KAK4198523.1"/>
    <property type="molecule type" value="Genomic_DNA"/>
</dbReference>
<keyword evidence="2" id="KW-1185">Reference proteome</keyword>
<dbReference type="Proteomes" id="UP001303160">
    <property type="component" value="Unassembled WGS sequence"/>
</dbReference>
<dbReference type="AlphaFoldDB" id="A0AAN6XE96"/>
<evidence type="ECO:0000313" key="2">
    <source>
        <dbReference type="Proteomes" id="UP001303160"/>
    </source>
</evidence>